<evidence type="ECO:0000313" key="3">
    <source>
        <dbReference type="Proteomes" id="UP000250235"/>
    </source>
</evidence>
<dbReference type="AlphaFoldDB" id="A0A2Z7AA91"/>
<protein>
    <recommendedName>
        <fullName evidence="4">CCHC-type domain-containing protein</fullName>
    </recommendedName>
</protein>
<keyword evidence="3" id="KW-1185">Reference proteome</keyword>
<gene>
    <name evidence="2" type="ORF">F511_07779</name>
</gene>
<feature type="compositionally biased region" description="Low complexity" evidence="1">
    <location>
        <begin position="169"/>
        <end position="183"/>
    </location>
</feature>
<feature type="region of interest" description="Disordered" evidence="1">
    <location>
        <begin position="164"/>
        <end position="183"/>
    </location>
</feature>
<name>A0A2Z7AA91_9LAMI</name>
<evidence type="ECO:0000256" key="1">
    <source>
        <dbReference type="SAM" id="MobiDB-lite"/>
    </source>
</evidence>
<dbReference type="EMBL" id="KV019612">
    <property type="protein sequence ID" value="KZV15832.1"/>
    <property type="molecule type" value="Genomic_DNA"/>
</dbReference>
<dbReference type="OrthoDB" id="786614at2759"/>
<organism evidence="2 3">
    <name type="scientific">Dorcoceras hygrometricum</name>
    <dbReference type="NCBI Taxonomy" id="472368"/>
    <lineage>
        <taxon>Eukaryota</taxon>
        <taxon>Viridiplantae</taxon>
        <taxon>Streptophyta</taxon>
        <taxon>Embryophyta</taxon>
        <taxon>Tracheophyta</taxon>
        <taxon>Spermatophyta</taxon>
        <taxon>Magnoliopsida</taxon>
        <taxon>eudicotyledons</taxon>
        <taxon>Gunneridae</taxon>
        <taxon>Pentapetalae</taxon>
        <taxon>asterids</taxon>
        <taxon>lamiids</taxon>
        <taxon>Lamiales</taxon>
        <taxon>Gesneriaceae</taxon>
        <taxon>Didymocarpoideae</taxon>
        <taxon>Trichosporeae</taxon>
        <taxon>Loxocarpinae</taxon>
        <taxon>Dorcoceras</taxon>
    </lineage>
</organism>
<sequence length="229" mass="26160">MPPFGSKLVVLNSSLQDLSIDTSLETWIDALWEREVVAVFEYLREFWKAVLLFFRAFDFREVPVVFLLELVRQRDLAGYWCYALVLIRSVEVLAAQRKVFQVIQFDRVERLLEDPRSESQLLYYVWSTAGRIFKPVLEVLKPFQPPQTSQQSNLQRFKPLGKQFKRRSNSSYSGSISSGDSVSGGVTCGQCGGRHMTTQCCGVQGLCHNCGQPRHFSRVCLRGAQPLNQ</sequence>
<proteinExistence type="predicted"/>
<evidence type="ECO:0008006" key="4">
    <source>
        <dbReference type="Google" id="ProtNLM"/>
    </source>
</evidence>
<reference evidence="2 3" key="1">
    <citation type="journal article" date="2015" name="Proc. Natl. Acad. Sci. U.S.A.">
        <title>The resurrection genome of Boea hygrometrica: A blueprint for survival of dehydration.</title>
        <authorList>
            <person name="Xiao L."/>
            <person name="Yang G."/>
            <person name="Zhang L."/>
            <person name="Yang X."/>
            <person name="Zhao S."/>
            <person name="Ji Z."/>
            <person name="Zhou Q."/>
            <person name="Hu M."/>
            <person name="Wang Y."/>
            <person name="Chen M."/>
            <person name="Xu Y."/>
            <person name="Jin H."/>
            <person name="Xiao X."/>
            <person name="Hu G."/>
            <person name="Bao F."/>
            <person name="Hu Y."/>
            <person name="Wan P."/>
            <person name="Li L."/>
            <person name="Deng X."/>
            <person name="Kuang T."/>
            <person name="Xiang C."/>
            <person name="Zhu J.K."/>
            <person name="Oliver M.J."/>
            <person name="He Y."/>
        </authorList>
    </citation>
    <scope>NUCLEOTIDE SEQUENCE [LARGE SCALE GENOMIC DNA]</scope>
    <source>
        <strain evidence="3">cv. XS01</strain>
    </source>
</reference>
<evidence type="ECO:0000313" key="2">
    <source>
        <dbReference type="EMBL" id="KZV15832.1"/>
    </source>
</evidence>
<accession>A0A2Z7AA91</accession>
<dbReference type="Proteomes" id="UP000250235">
    <property type="component" value="Unassembled WGS sequence"/>
</dbReference>